<dbReference type="GO" id="GO:0008237">
    <property type="term" value="F:metallopeptidase activity"/>
    <property type="evidence" value="ECO:0007669"/>
    <property type="project" value="UniProtKB-KW"/>
</dbReference>
<dbReference type="SUPFAM" id="SSF55166">
    <property type="entry name" value="Hedgehog/DD-peptidase"/>
    <property type="match status" value="1"/>
</dbReference>
<dbReference type="Gene3D" id="3.30.1380.10">
    <property type="match status" value="1"/>
</dbReference>
<dbReference type="GO" id="GO:0071555">
    <property type="term" value="P:cell wall organization"/>
    <property type="evidence" value="ECO:0007669"/>
    <property type="project" value="UniProtKB-KW"/>
</dbReference>
<evidence type="ECO:0000256" key="2">
    <source>
        <dbReference type="ARBA" id="ARBA00004776"/>
    </source>
</evidence>
<gene>
    <name evidence="13" type="ORF">EDC28_101201</name>
</gene>
<evidence type="ECO:0000256" key="5">
    <source>
        <dbReference type="ARBA" id="ARBA00022729"/>
    </source>
</evidence>
<dbReference type="InterPro" id="IPR009045">
    <property type="entry name" value="Zn_M74/Hedgehog-like"/>
</dbReference>
<keyword evidence="3" id="KW-0645">Protease</keyword>
<name>A0A3N1PP50_9GAMM</name>
<keyword evidence="7" id="KW-0862">Zinc</keyword>
<comment type="similarity">
    <text evidence="10">Belongs to the peptidase M15 family.</text>
</comment>
<dbReference type="InterPro" id="IPR006311">
    <property type="entry name" value="TAT_signal"/>
</dbReference>
<keyword evidence="5 12" id="KW-0732">Signal</keyword>
<evidence type="ECO:0000256" key="9">
    <source>
        <dbReference type="ARBA" id="ARBA00023316"/>
    </source>
</evidence>
<evidence type="ECO:0000256" key="12">
    <source>
        <dbReference type="SAM" id="SignalP"/>
    </source>
</evidence>
<keyword evidence="6" id="KW-0378">Hydrolase</keyword>
<feature type="chain" id="PRO_5018252800" description="Murein endopeptidase K" evidence="12">
    <location>
        <begin position="31"/>
        <end position="180"/>
    </location>
</feature>
<evidence type="ECO:0000256" key="8">
    <source>
        <dbReference type="ARBA" id="ARBA00023049"/>
    </source>
</evidence>
<dbReference type="GO" id="GO:0006508">
    <property type="term" value="P:proteolysis"/>
    <property type="evidence" value="ECO:0007669"/>
    <property type="project" value="UniProtKB-KW"/>
</dbReference>
<sequence length="180" mass="19610">MQHKMLSRRRFLFGVSTLAAASVLPGKAMASVGHKRALSMVNLHTGQTAQGIYWQNGLYLNETLQSFNEVLKDHRSGDVTHMDPALFDQLTRLTGNLGFDGTIEVISGYRSPASNAAMKKAGHHVATKSFHCLGKAIDIRLPGIQLAKAHKAALAMKAGGVGYYPQDGFIHIDTGPVRRW</sequence>
<accession>A0A3N1PP50</accession>
<organism evidence="13 14">
    <name type="scientific">Gallaecimonas pentaromativorans</name>
    <dbReference type="NCBI Taxonomy" id="584787"/>
    <lineage>
        <taxon>Bacteria</taxon>
        <taxon>Pseudomonadati</taxon>
        <taxon>Pseudomonadota</taxon>
        <taxon>Gammaproteobacteria</taxon>
        <taxon>Enterobacterales</taxon>
        <taxon>Gallaecimonadaceae</taxon>
        <taxon>Gallaecimonas</taxon>
    </lineage>
</organism>
<keyword evidence="8" id="KW-0482">Metalloprotease</keyword>
<dbReference type="GO" id="GO:0046872">
    <property type="term" value="F:metal ion binding"/>
    <property type="evidence" value="ECO:0007669"/>
    <property type="project" value="UniProtKB-KW"/>
</dbReference>
<protein>
    <recommendedName>
        <fullName evidence="11">Murein endopeptidase K</fullName>
    </recommendedName>
</protein>
<evidence type="ECO:0000256" key="10">
    <source>
        <dbReference type="ARBA" id="ARBA00093448"/>
    </source>
</evidence>
<feature type="signal peptide" evidence="12">
    <location>
        <begin position="1"/>
        <end position="30"/>
    </location>
</feature>
<comment type="caution">
    <text evidence="13">The sequence shown here is derived from an EMBL/GenBank/DDBJ whole genome shotgun (WGS) entry which is preliminary data.</text>
</comment>
<dbReference type="RefSeq" id="WP_050657802.1">
    <property type="nucleotide sequence ID" value="NZ_JBLXAC010000002.1"/>
</dbReference>
<keyword evidence="14" id="KW-1185">Reference proteome</keyword>
<dbReference type="InterPro" id="IPR010275">
    <property type="entry name" value="MepK"/>
</dbReference>
<dbReference type="Pfam" id="PF05951">
    <property type="entry name" value="Peptidase_M15_2"/>
    <property type="match status" value="1"/>
</dbReference>
<reference evidence="13 14" key="1">
    <citation type="submission" date="2018-11" db="EMBL/GenBank/DDBJ databases">
        <title>Genomic Encyclopedia of Type Strains, Phase IV (KMG-IV): sequencing the most valuable type-strain genomes for metagenomic binning, comparative biology and taxonomic classification.</title>
        <authorList>
            <person name="Goeker M."/>
        </authorList>
    </citation>
    <scope>NUCLEOTIDE SEQUENCE [LARGE SCALE GENOMIC DNA]</scope>
    <source>
        <strain evidence="13 14">DSM 21945</strain>
    </source>
</reference>
<evidence type="ECO:0000256" key="11">
    <source>
        <dbReference type="ARBA" id="ARBA00093666"/>
    </source>
</evidence>
<comment type="pathway">
    <text evidence="2">Cell wall biogenesis; cell wall polysaccharide biosynthesis.</text>
</comment>
<keyword evidence="4" id="KW-0479">Metal-binding</keyword>
<dbReference type="PANTHER" id="PTHR37425:SF1">
    <property type="entry name" value="OUTER MEMBRANE PROTEIN"/>
    <property type="match status" value="1"/>
</dbReference>
<proteinExistence type="inferred from homology"/>
<evidence type="ECO:0000313" key="14">
    <source>
        <dbReference type="Proteomes" id="UP000268033"/>
    </source>
</evidence>
<comment type="cofactor">
    <cofactor evidence="1">
        <name>Zn(2+)</name>
        <dbReference type="ChEBI" id="CHEBI:29105"/>
    </cofactor>
</comment>
<evidence type="ECO:0000313" key="13">
    <source>
        <dbReference type="EMBL" id="ROQ30515.1"/>
    </source>
</evidence>
<dbReference type="AlphaFoldDB" id="A0A3N1PP50"/>
<dbReference type="PROSITE" id="PS51318">
    <property type="entry name" value="TAT"/>
    <property type="match status" value="1"/>
</dbReference>
<dbReference type="PANTHER" id="PTHR37425">
    <property type="match status" value="1"/>
</dbReference>
<evidence type="ECO:0000256" key="7">
    <source>
        <dbReference type="ARBA" id="ARBA00022833"/>
    </source>
</evidence>
<evidence type="ECO:0000256" key="1">
    <source>
        <dbReference type="ARBA" id="ARBA00001947"/>
    </source>
</evidence>
<keyword evidence="9" id="KW-0961">Cell wall biogenesis/degradation</keyword>
<evidence type="ECO:0000256" key="3">
    <source>
        <dbReference type="ARBA" id="ARBA00022670"/>
    </source>
</evidence>
<evidence type="ECO:0000256" key="6">
    <source>
        <dbReference type="ARBA" id="ARBA00022801"/>
    </source>
</evidence>
<evidence type="ECO:0000256" key="4">
    <source>
        <dbReference type="ARBA" id="ARBA00022723"/>
    </source>
</evidence>
<dbReference type="STRING" id="584787.GCA_001247655_01795"/>
<dbReference type="EMBL" id="RJUL01000001">
    <property type="protein sequence ID" value="ROQ30515.1"/>
    <property type="molecule type" value="Genomic_DNA"/>
</dbReference>
<dbReference type="OrthoDB" id="9782994at2"/>
<dbReference type="Proteomes" id="UP000268033">
    <property type="component" value="Unassembled WGS sequence"/>
</dbReference>